<organism evidence="2 3">
    <name type="scientific">Vitis rotundifolia</name>
    <name type="common">Muscadine grape</name>
    <dbReference type="NCBI Taxonomy" id="103349"/>
    <lineage>
        <taxon>Eukaryota</taxon>
        <taxon>Viridiplantae</taxon>
        <taxon>Streptophyta</taxon>
        <taxon>Embryophyta</taxon>
        <taxon>Tracheophyta</taxon>
        <taxon>Spermatophyta</taxon>
        <taxon>Magnoliopsida</taxon>
        <taxon>eudicotyledons</taxon>
        <taxon>Gunneridae</taxon>
        <taxon>Pentapetalae</taxon>
        <taxon>rosids</taxon>
        <taxon>Vitales</taxon>
        <taxon>Vitaceae</taxon>
        <taxon>Viteae</taxon>
        <taxon>Vitis</taxon>
    </lineage>
</organism>
<sequence>MLLPQRCDDILNVSPSSKSEVSIFALDHINFGGSANPSGSEVSISTECLSFGKVIDFIDGILLDRPDSYNRVMVNCLYGHGMVQLVLTTLVAASQLLFMVNKAPASPRETDDGNSKQDRKDETDHS</sequence>
<evidence type="ECO:0000313" key="2">
    <source>
        <dbReference type="EMBL" id="KAJ9688750.1"/>
    </source>
</evidence>
<evidence type="ECO:0000256" key="1">
    <source>
        <dbReference type="SAM" id="MobiDB-lite"/>
    </source>
</evidence>
<dbReference type="AlphaFoldDB" id="A0AA39DMB1"/>
<dbReference type="EMBL" id="JARBHA010000011">
    <property type="protein sequence ID" value="KAJ9688750.1"/>
    <property type="molecule type" value="Genomic_DNA"/>
</dbReference>
<proteinExistence type="predicted"/>
<accession>A0AA39DMB1</accession>
<feature type="region of interest" description="Disordered" evidence="1">
    <location>
        <begin position="104"/>
        <end position="126"/>
    </location>
</feature>
<comment type="caution">
    <text evidence="2">The sequence shown here is derived from an EMBL/GenBank/DDBJ whole genome shotgun (WGS) entry which is preliminary data.</text>
</comment>
<protein>
    <submittedName>
        <fullName evidence="2">Uncharacterized protein</fullName>
    </submittedName>
</protein>
<keyword evidence="3" id="KW-1185">Reference proteome</keyword>
<name>A0AA39DMB1_VITRO</name>
<reference evidence="2 3" key="1">
    <citation type="journal article" date="2023" name="BMC Biotechnol.">
        <title>Vitis rotundifolia cv Carlos genome sequencing.</title>
        <authorList>
            <person name="Huff M."/>
            <person name="Hulse-Kemp A."/>
            <person name="Scheffler B."/>
            <person name="Youngblood R."/>
            <person name="Simpson S."/>
            <person name="Babiker E."/>
            <person name="Staton M."/>
        </authorList>
    </citation>
    <scope>NUCLEOTIDE SEQUENCE [LARGE SCALE GENOMIC DNA]</scope>
    <source>
        <tissue evidence="2">Leaf</tissue>
    </source>
</reference>
<evidence type="ECO:0000313" key="3">
    <source>
        <dbReference type="Proteomes" id="UP001168098"/>
    </source>
</evidence>
<dbReference type="Proteomes" id="UP001168098">
    <property type="component" value="Unassembled WGS sequence"/>
</dbReference>
<feature type="compositionally biased region" description="Basic and acidic residues" evidence="1">
    <location>
        <begin position="108"/>
        <end position="126"/>
    </location>
</feature>
<gene>
    <name evidence="2" type="ORF">PVL29_014415</name>
</gene>